<dbReference type="InterPro" id="IPR016181">
    <property type="entry name" value="Acyl_CoA_acyltransferase"/>
</dbReference>
<evidence type="ECO:0000256" key="1">
    <source>
        <dbReference type="ARBA" id="ARBA00022679"/>
    </source>
</evidence>
<dbReference type="RefSeq" id="WP_318063910.1">
    <property type="nucleotide sequence ID" value="NZ_JAWONS010000124.1"/>
</dbReference>
<dbReference type="Proteomes" id="UP001276854">
    <property type="component" value="Unassembled WGS sequence"/>
</dbReference>
<evidence type="ECO:0000313" key="4">
    <source>
        <dbReference type="EMBL" id="MDW2797584.1"/>
    </source>
</evidence>
<evidence type="ECO:0000259" key="3">
    <source>
        <dbReference type="PROSITE" id="PS51186"/>
    </source>
</evidence>
<gene>
    <name evidence="4" type="ORF">RZO55_08345</name>
</gene>
<dbReference type="PANTHER" id="PTHR43072">
    <property type="entry name" value="N-ACETYLTRANSFERASE"/>
    <property type="match status" value="1"/>
</dbReference>
<protein>
    <submittedName>
        <fullName evidence="4">N-acetyltransferase family protein</fullName>
    </submittedName>
</protein>
<proteinExistence type="predicted"/>
<evidence type="ECO:0000313" key="5">
    <source>
        <dbReference type="Proteomes" id="UP001276854"/>
    </source>
</evidence>
<organism evidence="4 5">
    <name type="scientific">Clostridium boliviensis</name>
    <dbReference type="NCBI Taxonomy" id="318465"/>
    <lineage>
        <taxon>Bacteria</taxon>
        <taxon>Bacillati</taxon>
        <taxon>Bacillota</taxon>
        <taxon>Clostridia</taxon>
        <taxon>Eubacteriales</taxon>
        <taxon>Clostridiaceae</taxon>
        <taxon>Clostridium</taxon>
    </lineage>
</organism>
<dbReference type="SUPFAM" id="SSF55729">
    <property type="entry name" value="Acyl-CoA N-acyltransferases (Nat)"/>
    <property type="match status" value="1"/>
</dbReference>
<name>A0ABU4GIZ4_9CLOT</name>
<dbReference type="PROSITE" id="PS51186">
    <property type="entry name" value="GNAT"/>
    <property type="match status" value="1"/>
</dbReference>
<dbReference type="Pfam" id="PF00583">
    <property type="entry name" value="Acetyltransf_1"/>
    <property type="match status" value="1"/>
</dbReference>
<dbReference type="InterPro" id="IPR000182">
    <property type="entry name" value="GNAT_dom"/>
</dbReference>
<accession>A0ABU4GIZ4</accession>
<evidence type="ECO:0000256" key="2">
    <source>
        <dbReference type="ARBA" id="ARBA00023315"/>
    </source>
</evidence>
<dbReference type="CDD" id="cd04301">
    <property type="entry name" value="NAT_SF"/>
    <property type="match status" value="1"/>
</dbReference>
<sequence>MNYKIDEMKAADWTQVAEIYEEGIKTKIATFQSEAPSWEDWNKSHCESCRLVARADDDIIFGWAALSPVSSRCVYAGVAELSIYIGNRYQGKKIGTALLEKLIELSENYGYWTLQSGIIKENTPSLNLHKKCGFREIGYREKPGKMDNGKWHDVVLVERRSKLIG</sequence>
<comment type="caution">
    <text evidence="4">The sequence shown here is derived from an EMBL/GenBank/DDBJ whole genome shotgun (WGS) entry which is preliminary data.</text>
</comment>
<keyword evidence="2" id="KW-0012">Acyltransferase</keyword>
<reference evidence="4 5" key="1">
    <citation type="submission" date="2023-10" db="EMBL/GenBank/DDBJ databases">
        <title>A novel Glycoside Hydrolase 43-Like Enzyme from Clostrdium boliviensis is an Endo-xylanase, and a Candidate for Xylooligosaccharides Production from Different Xylan Substrates.</title>
        <authorList>
            <person name="Alvarez M.T."/>
            <person name="Rocabado-Villegas L.R."/>
            <person name="Salas-Veizaga D.M."/>
            <person name="Linares-Pasten J.A."/>
            <person name="Gudmundsdottir E.E."/>
            <person name="Hreggvidsson G.O."/>
            <person name="Adlercreutz P."/>
            <person name="Nordberg Karlsson E."/>
        </authorList>
    </citation>
    <scope>NUCLEOTIDE SEQUENCE [LARGE SCALE GENOMIC DNA]</scope>
    <source>
        <strain evidence="4 5">E-1</strain>
    </source>
</reference>
<feature type="domain" description="N-acetyltransferase" evidence="3">
    <location>
        <begin position="3"/>
        <end position="161"/>
    </location>
</feature>
<keyword evidence="1" id="KW-0808">Transferase</keyword>
<keyword evidence="5" id="KW-1185">Reference proteome</keyword>
<dbReference type="PANTHER" id="PTHR43072:SF23">
    <property type="entry name" value="UPF0039 PROTEIN C11D3.02C"/>
    <property type="match status" value="1"/>
</dbReference>
<dbReference type="Gene3D" id="3.40.630.30">
    <property type="match status" value="1"/>
</dbReference>
<dbReference type="EMBL" id="JAWONS010000124">
    <property type="protein sequence ID" value="MDW2797584.1"/>
    <property type="molecule type" value="Genomic_DNA"/>
</dbReference>